<reference evidence="2 3" key="1">
    <citation type="submission" date="2019-02" db="EMBL/GenBank/DDBJ databases">
        <title>Deep-cultivation of Planctomycetes and their phenomic and genomic characterization uncovers novel biology.</title>
        <authorList>
            <person name="Wiegand S."/>
            <person name="Jogler M."/>
            <person name="Boedeker C."/>
            <person name="Pinto D."/>
            <person name="Vollmers J."/>
            <person name="Rivas-Marin E."/>
            <person name="Kohn T."/>
            <person name="Peeters S.H."/>
            <person name="Heuer A."/>
            <person name="Rast P."/>
            <person name="Oberbeckmann S."/>
            <person name="Bunk B."/>
            <person name="Jeske O."/>
            <person name="Meyerdierks A."/>
            <person name="Storesund J.E."/>
            <person name="Kallscheuer N."/>
            <person name="Luecker S."/>
            <person name="Lage O.M."/>
            <person name="Pohl T."/>
            <person name="Merkel B.J."/>
            <person name="Hornburger P."/>
            <person name="Mueller R.-W."/>
            <person name="Bruemmer F."/>
            <person name="Labrenz M."/>
            <person name="Spormann A.M."/>
            <person name="Op Den Camp H."/>
            <person name="Overmann J."/>
            <person name="Amann R."/>
            <person name="Jetten M.S.M."/>
            <person name="Mascher T."/>
            <person name="Medema M.H."/>
            <person name="Devos D.P."/>
            <person name="Kaster A.-K."/>
            <person name="Ovreas L."/>
            <person name="Rohde M."/>
            <person name="Galperin M.Y."/>
            <person name="Jogler C."/>
        </authorList>
    </citation>
    <scope>NUCLEOTIDE SEQUENCE [LARGE SCALE GENOMIC DNA]</scope>
    <source>
        <strain evidence="2 3">V7</strain>
    </source>
</reference>
<dbReference type="InterPro" id="IPR013022">
    <property type="entry name" value="Xyl_isomerase-like_TIM-brl"/>
</dbReference>
<gene>
    <name evidence="2" type="ORF">V7x_01400</name>
</gene>
<accession>A0A5C6FQS6</accession>
<proteinExistence type="predicted"/>
<dbReference type="GO" id="GO:0016853">
    <property type="term" value="F:isomerase activity"/>
    <property type="evidence" value="ECO:0007669"/>
    <property type="project" value="UniProtKB-KW"/>
</dbReference>
<evidence type="ECO:0000259" key="1">
    <source>
        <dbReference type="Pfam" id="PF01261"/>
    </source>
</evidence>
<name>A0A5C6FQS6_9PLAN</name>
<protein>
    <submittedName>
        <fullName evidence="2">Xylose isomerase-like TIM barrel</fullName>
    </submittedName>
</protein>
<dbReference type="OrthoDB" id="9810637at2"/>
<evidence type="ECO:0000313" key="3">
    <source>
        <dbReference type="Proteomes" id="UP000316476"/>
    </source>
</evidence>
<comment type="caution">
    <text evidence="2">The sequence shown here is derived from an EMBL/GenBank/DDBJ whole genome shotgun (WGS) entry which is preliminary data.</text>
</comment>
<organism evidence="2 3">
    <name type="scientific">Crateriforma conspicua</name>
    <dbReference type="NCBI Taxonomy" id="2527996"/>
    <lineage>
        <taxon>Bacteria</taxon>
        <taxon>Pseudomonadati</taxon>
        <taxon>Planctomycetota</taxon>
        <taxon>Planctomycetia</taxon>
        <taxon>Planctomycetales</taxon>
        <taxon>Planctomycetaceae</taxon>
        <taxon>Crateriforma</taxon>
    </lineage>
</organism>
<dbReference type="Pfam" id="PF01261">
    <property type="entry name" value="AP_endonuc_2"/>
    <property type="match status" value="1"/>
</dbReference>
<dbReference type="PANTHER" id="PTHR12110:SF53">
    <property type="entry name" value="BLR5974 PROTEIN"/>
    <property type="match status" value="1"/>
</dbReference>
<dbReference type="EMBL" id="SJPZ01000001">
    <property type="protein sequence ID" value="TWU64596.1"/>
    <property type="molecule type" value="Genomic_DNA"/>
</dbReference>
<dbReference type="InterPro" id="IPR050312">
    <property type="entry name" value="IolE/XylAMocC-like"/>
</dbReference>
<keyword evidence="2" id="KW-0413">Isomerase</keyword>
<dbReference type="PANTHER" id="PTHR12110">
    <property type="entry name" value="HYDROXYPYRUVATE ISOMERASE"/>
    <property type="match status" value="1"/>
</dbReference>
<feature type="domain" description="Xylose isomerase-like TIM barrel" evidence="1">
    <location>
        <begin position="78"/>
        <end position="324"/>
    </location>
</feature>
<sequence length="332" mass="37058">MTQNRRRFIVASGVACLATDFRRVRAADTDPWALDPAQQSRLACTTVCFRHWFPATRAPGVDADTPTVSIDEVPDLFVRELGVKHLEVWSQHLESPVLSRCRALARAASQAGARVINIQLDQREYEVRSKTGSILKGRFNLSDSDHIERQRSVRFAKDWMDAAAECGAGSLRVNTGKTGGKSFDMNLTTESLRQLAEHGQRIGVKVLVENHGPNVDRPERLAELVRRVDHHGCRTLPDFGNVPKTADESFREQMLQALVPAAHLVSAKTKAFDSEGNHTTYDFARCVQLCEQLGYQGIYSAEYWNPSPDSFDPISVARKTLRMIADNLVEPS</sequence>
<dbReference type="InterPro" id="IPR036237">
    <property type="entry name" value="Xyl_isomerase-like_sf"/>
</dbReference>
<evidence type="ECO:0000313" key="2">
    <source>
        <dbReference type="EMBL" id="TWU64596.1"/>
    </source>
</evidence>
<dbReference type="SUPFAM" id="SSF51658">
    <property type="entry name" value="Xylose isomerase-like"/>
    <property type="match status" value="1"/>
</dbReference>
<dbReference type="AlphaFoldDB" id="A0A5C6FQS6"/>
<dbReference type="Proteomes" id="UP000316476">
    <property type="component" value="Unassembled WGS sequence"/>
</dbReference>
<dbReference type="Gene3D" id="3.20.20.150">
    <property type="entry name" value="Divalent-metal-dependent TIM barrel enzymes"/>
    <property type="match status" value="1"/>
</dbReference>